<evidence type="ECO:0000313" key="2">
    <source>
        <dbReference type="EMBL" id="SER83791.1"/>
    </source>
</evidence>
<dbReference type="RefSeq" id="WP_231910127.1">
    <property type="nucleotide sequence ID" value="NZ_CP047199.1"/>
</dbReference>
<keyword evidence="1" id="KW-1133">Transmembrane helix</keyword>
<feature type="transmembrane region" description="Helical" evidence="1">
    <location>
        <begin position="6"/>
        <end position="30"/>
    </location>
</feature>
<keyword evidence="3" id="KW-1185">Reference proteome</keyword>
<dbReference type="EMBL" id="FOGQ01000004">
    <property type="protein sequence ID" value="SER83791.1"/>
    <property type="molecule type" value="Genomic_DNA"/>
</dbReference>
<evidence type="ECO:0000256" key="1">
    <source>
        <dbReference type="SAM" id="Phobius"/>
    </source>
</evidence>
<feature type="transmembrane region" description="Helical" evidence="1">
    <location>
        <begin position="54"/>
        <end position="77"/>
    </location>
</feature>
<keyword evidence="1" id="KW-0812">Transmembrane</keyword>
<feature type="transmembrane region" description="Helical" evidence="1">
    <location>
        <begin position="89"/>
        <end position="108"/>
    </location>
</feature>
<keyword evidence="1" id="KW-0472">Membrane</keyword>
<reference evidence="3" key="1">
    <citation type="submission" date="2016-10" db="EMBL/GenBank/DDBJ databases">
        <authorList>
            <person name="Varghese N."/>
            <person name="Submissions S."/>
        </authorList>
    </citation>
    <scope>NUCLEOTIDE SEQUENCE [LARGE SCALE GENOMIC DNA]</scope>
    <source>
        <strain evidence="3">DSM 20524</strain>
    </source>
</reference>
<organism evidence="2 3">
    <name type="scientific">Corynebacterium cystitidis DSM 20524</name>
    <dbReference type="NCBI Taxonomy" id="1121357"/>
    <lineage>
        <taxon>Bacteria</taxon>
        <taxon>Bacillati</taxon>
        <taxon>Actinomycetota</taxon>
        <taxon>Actinomycetes</taxon>
        <taxon>Mycobacteriales</taxon>
        <taxon>Corynebacteriaceae</taxon>
        <taxon>Corynebacterium</taxon>
    </lineage>
</organism>
<protein>
    <submittedName>
        <fullName evidence="2">Putative ABC transport system permease protein</fullName>
    </submittedName>
</protein>
<sequence length="109" mass="11079">MPNSGLGLSVSATLVPILVGTLVTVISAWAPARRAGQVEPVEAMRSNEAASPQPLVACTIIWLVMIGAGIATAGWAVAWEEGTTGNRTILVGVGTLLVIIGFFLAGPAL</sequence>
<name>A0A1H9SFR0_9CORY</name>
<dbReference type="Proteomes" id="UP000198929">
    <property type="component" value="Unassembled WGS sequence"/>
</dbReference>
<evidence type="ECO:0000313" key="3">
    <source>
        <dbReference type="Proteomes" id="UP000198929"/>
    </source>
</evidence>
<proteinExistence type="predicted"/>
<dbReference type="AlphaFoldDB" id="A0A1H9SFR0"/>
<gene>
    <name evidence="2" type="ORF">SAMN05661109_01100</name>
</gene>
<dbReference type="STRING" id="1121357.SAMN05661109_01100"/>
<accession>A0A1H9SFR0</accession>